<dbReference type="PATRIC" id="fig|1107882.3.peg.6964"/>
<keyword evidence="2" id="KW-0472">Membrane</keyword>
<dbReference type="PANTHER" id="PTHR30600">
    <property type="entry name" value="CYTOCHROME C PEROXIDASE-RELATED"/>
    <property type="match status" value="1"/>
</dbReference>
<keyword evidence="2" id="KW-1133">Transmembrane helix</keyword>
<dbReference type="GO" id="GO:0020037">
    <property type="term" value="F:heme binding"/>
    <property type="evidence" value="ECO:0007669"/>
    <property type="project" value="InterPro"/>
</dbReference>
<dbReference type="InterPro" id="IPR051395">
    <property type="entry name" value="Cytochrome_c_Peroxidase/MauG"/>
</dbReference>
<dbReference type="GO" id="GO:0004130">
    <property type="term" value="F:cytochrome-c peroxidase activity"/>
    <property type="evidence" value="ECO:0007669"/>
    <property type="project" value="TreeGrafter"/>
</dbReference>
<feature type="transmembrane region" description="Helical" evidence="2">
    <location>
        <begin position="12"/>
        <end position="31"/>
    </location>
</feature>
<feature type="region of interest" description="Disordered" evidence="1">
    <location>
        <begin position="717"/>
        <end position="752"/>
    </location>
</feature>
<sequence length="768" mass="84004">MKLRSILRGLGRVVLGVILVAVMLVLVASYAPHMARDGVAALGRWASIGSKMLAPPLLAERRLEKCAWLEQNWSDEDRAWFHNVSQGTATFPVPYAWFRKLERPEISPLDPIIPRGLISDPDYLARLGFISPNKECDPPAGDHTAQGYGVLPIGFAVLKGGTDPATGANFQDGLGLTCAACHTGRVIYKGTELRIDGAPAMIDLQNLERIIGLSICYADKAPWRSGRFANSLLDDRPDVTGMAREAEKAATRHELREICDEKIFGKVGAEQAILTRRKMAHTDEGFGRLDALNRIGNQVFHENLADPRNPGKPAVGEMAGGLTDAAFDGNFAAHTAPVSFPPIWDVPNFVWAQYDASILNPNIRNIGEAMGVAAKINMIDVKDPARPLFSSTVDVAAINRVEKLLLGAKHPLDPQVGFSGLHAPKWAEAATYFPGDRNWDIDETEVVAGRGLYRKLCFECHRAPVRDSEIPIDDPDSFWMEENTDQINNLPEDKNWILLGNERLFNVVQKSVAVMGTDPEQARVLTERQLSLPGYLDIDPRRDVLLPCDMEGHAALRTSFVAGLMAAVRKVEDQWFLDMERLNGQAMPAEEVSAIKGMRPNCPNPRVFKPMLPEPNSHAAKITAGAPSVAYLVEPHYRARPLDGVWATAPYLHNGSVPTLDDLLTPQAVRPLAFCVGPVEFDPARVGLPVDRVPASEVFAVHPAAPAKPQCESGLTLFDTSERGNSNLGHSFEDPDEGADSPPRPLGVIGRGLKPDERANLIAYLKTL</sequence>
<evidence type="ECO:0000256" key="1">
    <source>
        <dbReference type="SAM" id="MobiDB-lite"/>
    </source>
</evidence>
<evidence type="ECO:0008006" key="5">
    <source>
        <dbReference type="Google" id="ProtNLM"/>
    </source>
</evidence>
<dbReference type="Gene3D" id="1.10.760.10">
    <property type="entry name" value="Cytochrome c-like domain"/>
    <property type="match status" value="1"/>
</dbReference>
<keyword evidence="4" id="KW-1185">Reference proteome</keyword>
<dbReference type="Proteomes" id="UP000003250">
    <property type="component" value="Unassembled WGS sequence"/>
</dbReference>
<accession>H0I416</accession>
<dbReference type="PANTHER" id="PTHR30600:SF9">
    <property type="entry name" value="BLR7738 PROTEIN"/>
    <property type="match status" value="1"/>
</dbReference>
<evidence type="ECO:0000256" key="2">
    <source>
        <dbReference type="SAM" id="Phobius"/>
    </source>
</evidence>
<dbReference type="InterPro" id="IPR036909">
    <property type="entry name" value="Cyt_c-like_dom_sf"/>
</dbReference>
<evidence type="ECO:0000313" key="4">
    <source>
        <dbReference type="Proteomes" id="UP000003250"/>
    </source>
</evidence>
<dbReference type="Pfam" id="PF21419">
    <property type="entry name" value="RoxA-like_Cyt-c"/>
    <property type="match status" value="1"/>
</dbReference>
<evidence type="ECO:0000313" key="3">
    <source>
        <dbReference type="EMBL" id="EHK52278.1"/>
    </source>
</evidence>
<dbReference type="GO" id="GO:0009055">
    <property type="term" value="F:electron transfer activity"/>
    <property type="evidence" value="ECO:0007669"/>
    <property type="project" value="InterPro"/>
</dbReference>
<dbReference type="AlphaFoldDB" id="H0I416"/>
<name>H0I416_9HYPH</name>
<keyword evidence="2" id="KW-0812">Transmembrane</keyword>
<dbReference type="RefSeq" id="WP_008840773.1">
    <property type="nucleotide sequence ID" value="NZ_AHAM01000343.1"/>
</dbReference>
<reference evidence="3 4" key="1">
    <citation type="journal article" date="2012" name="J. Bacteriol.">
        <title>Draft Genome Sequence of Mesorhizobium alhagi CCNWXJ12-2T, a Novel Salt-Resistant Species Isolated from the Desert of Northwestern China.</title>
        <authorList>
            <person name="Zhou M."/>
            <person name="Chen W."/>
            <person name="Chen H."/>
            <person name="Wei G."/>
        </authorList>
    </citation>
    <scope>NUCLEOTIDE SEQUENCE [LARGE SCALE GENOMIC DNA]</scope>
    <source>
        <strain evidence="3 4">CCNWXJ12-2</strain>
    </source>
</reference>
<gene>
    <name evidence="3" type="ORF">MAXJ12_36186</name>
</gene>
<dbReference type="EMBL" id="AHAM01000343">
    <property type="protein sequence ID" value="EHK52278.1"/>
    <property type="molecule type" value="Genomic_DNA"/>
</dbReference>
<dbReference type="NCBIfam" id="NF040606">
    <property type="entry name" value="CytoC_perox"/>
    <property type="match status" value="1"/>
</dbReference>
<dbReference type="SUPFAM" id="SSF46626">
    <property type="entry name" value="Cytochrome c"/>
    <property type="match status" value="1"/>
</dbReference>
<dbReference type="InterPro" id="IPR047758">
    <property type="entry name" value="CytoC_perox"/>
</dbReference>
<organism evidence="3 4">
    <name type="scientific">Mesorhizobium alhagi CCNWXJ12-2</name>
    <dbReference type="NCBI Taxonomy" id="1107882"/>
    <lineage>
        <taxon>Bacteria</taxon>
        <taxon>Pseudomonadati</taxon>
        <taxon>Pseudomonadota</taxon>
        <taxon>Alphaproteobacteria</taxon>
        <taxon>Hyphomicrobiales</taxon>
        <taxon>Phyllobacteriaceae</taxon>
        <taxon>Allomesorhizobium</taxon>
    </lineage>
</organism>
<dbReference type="OrthoDB" id="417271at2"/>
<protein>
    <recommendedName>
        <fullName evidence="5">Cytochrome c domain-containing protein</fullName>
    </recommendedName>
</protein>
<proteinExistence type="predicted"/>